<dbReference type="Pfam" id="PF10544">
    <property type="entry name" value="T5orf172"/>
    <property type="match status" value="1"/>
</dbReference>
<feature type="domain" description="Bacteriophage T5 Orf172 DNA-binding" evidence="1">
    <location>
        <begin position="35"/>
        <end position="127"/>
    </location>
</feature>
<accession>A0ABT0A6Q8</accession>
<sequence length="207" mass="23201">MTSPASLEAVAAARHPASAPAGYRGRGFVYVLATSGAEDLLKIGMTHDPLERWPAFHPRWFEAFDLEHSLLVETETRRDAQALETRFHHRLAVHHCPVPLTIRARAGGGTEWYRGAYPSARRLVLEQQALGHVVHLQARAWCEAPMRDRQMYLDGLIREAHADHCAGWLAQHQRQALRDLVDAHRCFDPALPARIPADLLAEIGIHA</sequence>
<dbReference type="RefSeq" id="WP_243322337.1">
    <property type="nucleotide sequence ID" value="NZ_JALGCL010000004.1"/>
</dbReference>
<keyword evidence="3" id="KW-1185">Reference proteome</keyword>
<comment type="caution">
    <text evidence="2">The sequence shown here is derived from an EMBL/GenBank/DDBJ whole genome shotgun (WGS) entry which is preliminary data.</text>
</comment>
<organism evidence="2 3">
    <name type="scientific">Cognatiluteimonas sedimenti</name>
    <dbReference type="NCBI Taxonomy" id="2927791"/>
    <lineage>
        <taxon>Bacteria</taxon>
        <taxon>Pseudomonadati</taxon>
        <taxon>Pseudomonadota</taxon>
        <taxon>Gammaproteobacteria</taxon>
        <taxon>Lysobacterales</taxon>
        <taxon>Lysobacteraceae</taxon>
        <taxon>Cognatiluteimonas</taxon>
    </lineage>
</organism>
<evidence type="ECO:0000313" key="3">
    <source>
        <dbReference type="Proteomes" id="UP001165423"/>
    </source>
</evidence>
<proteinExistence type="predicted"/>
<dbReference type="Proteomes" id="UP001165423">
    <property type="component" value="Unassembled WGS sequence"/>
</dbReference>
<evidence type="ECO:0000313" key="2">
    <source>
        <dbReference type="EMBL" id="MCJ0826649.1"/>
    </source>
</evidence>
<dbReference type="InterPro" id="IPR018306">
    <property type="entry name" value="Phage_T5_Orf172_DNA-bd"/>
</dbReference>
<dbReference type="EMBL" id="JALGCL010000004">
    <property type="protein sequence ID" value="MCJ0826649.1"/>
    <property type="molecule type" value="Genomic_DNA"/>
</dbReference>
<gene>
    <name evidence="2" type="ORF">MQC88_11915</name>
</gene>
<protein>
    <submittedName>
        <fullName evidence="2">GIY-YIG nuclease family protein</fullName>
    </submittedName>
</protein>
<dbReference type="SMART" id="SM00974">
    <property type="entry name" value="T5orf172"/>
    <property type="match status" value="1"/>
</dbReference>
<reference evidence="2 3" key="1">
    <citation type="submission" date="2022-03" db="EMBL/GenBank/DDBJ databases">
        <title>Luteimonas soily sp. nov., a novel bacterium isolated from the soil.</title>
        <authorList>
            <person name="Zhang X."/>
        </authorList>
    </citation>
    <scope>NUCLEOTIDE SEQUENCE [LARGE SCALE GENOMIC DNA]</scope>
    <source>
        <strain evidence="2 3">50</strain>
    </source>
</reference>
<name>A0ABT0A6Q8_9GAMM</name>
<evidence type="ECO:0000259" key="1">
    <source>
        <dbReference type="SMART" id="SM00974"/>
    </source>
</evidence>